<evidence type="ECO:0000256" key="3">
    <source>
        <dbReference type="HAMAP-Rule" id="MF_00245"/>
    </source>
</evidence>
<dbReference type="AlphaFoldDB" id="A0A6A8M5N7"/>
<dbReference type="PANTHER" id="PTHR40083">
    <property type="entry name" value="UPF0122 PROTEIN CBO2450/CLC_2298"/>
    <property type="match status" value="1"/>
</dbReference>
<dbReference type="Pfam" id="PF04297">
    <property type="entry name" value="UPF0122"/>
    <property type="match status" value="1"/>
</dbReference>
<dbReference type="HAMAP" id="MF_00245">
    <property type="entry name" value="UPF0122"/>
    <property type="match status" value="1"/>
</dbReference>
<evidence type="ECO:0000313" key="4">
    <source>
        <dbReference type="EMBL" id="MST68000.1"/>
    </source>
</evidence>
<comment type="function">
    <text evidence="2 3">Might take part in the signal recognition particle (SRP) pathway. This is inferred from the conservation of its genetic proximity to ftsY/ffh. May be a regulatory protein.</text>
</comment>
<comment type="caution">
    <text evidence="4">The sequence shown here is derived from an EMBL/GenBank/DDBJ whole genome shotgun (WGS) entry which is preliminary data.</text>
</comment>
<evidence type="ECO:0000256" key="2">
    <source>
        <dbReference type="ARBA" id="ARBA00024764"/>
    </source>
</evidence>
<dbReference type="EMBL" id="VUNB01000001">
    <property type="protein sequence ID" value="MST68000.1"/>
    <property type="molecule type" value="Genomic_DNA"/>
</dbReference>
<comment type="similarity">
    <text evidence="1 3">Belongs to the UPF0122 family.</text>
</comment>
<dbReference type="InterPro" id="IPR036388">
    <property type="entry name" value="WH-like_DNA-bd_sf"/>
</dbReference>
<organism evidence="4">
    <name type="scientific">Baileyella intestinalis</name>
    <dbReference type="NCBI Taxonomy" id="2606709"/>
    <lineage>
        <taxon>Bacteria</taxon>
        <taxon>Bacillati</taxon>
        <taxon>Bacillota</taxon>
        <taxon>Clostridia</taxon>
        <taxon>Peptostreptococcales</taxon>
        <taxon>Anaerovoracaceae</taxon>
        <taxon>Baileyella</taxon>
    </lineage>
</organism>
<keyword evidence="4" id="KW-0238">DNA-binding</keyword>
<name>A0A6A8M5N7_9FIRM</name>
<evidence type="ECO:0000256" key="1">
    <source>
        <dbReference type="ARBA" id="ARBA00008720"/>
    </source>
</evidence>
<dbReference type="InterPro" id="IPR007394">
    <property type="entry name" value="UPF0122"/>
</dbReference>
<dbReference type="SUPFAM" id="SSF88659">
    <property type="entry name" value="Sigma3 and sigma4 domains of RNA polymerase sigma factors"/>
    <property type="match status" value="1"/>
</dbReference>
<gene>
    <name evidence="4" type="ORF">FYJ66_00020</name>
</gene>
<dbReference type="GO" id="GO:0003677">
    <property type="term" value="F:DNA binding"/>
    <property type="evidence" value="ECO:0007669"/>
    <property type="project" value="UniProtKB-KW"/>
</dbReference>
<dbReference type="PANTHER" id="PTHR40083:SF1">
    <property type="entry name" value="UPF0122 PROTEIN YLXM"/>
    <property type="match status" value="1"/>
</dbReference>
<accession>A0A6A8M5N7</accession>
<dbReference type="NCBIfam" id="NF045758">
    <property type="entry name" value="YlxM"/>
    <property type="match status" value="1"/>
</dbReference>
<dbReference type="InterPro" id="IPR054831">
    <property type="entry name" value="UPF0122_fam_protein"/>
</dbReference>
<protein>
    <recommendedName>
        <fullName evidence="3">UPF0122 protein FYJ66_00020</fullName>
    </recommendedName>
</protein>
<dbReference type="Gene3D" id="1.10.10.10">
    <property type="entry name" value="Winged helix-like DNA-binding domain superfamily/Winged helix DNA-binding domain"/>
    <property type="match status" value="1"/>
</dbReference>
<proteinExistence type="inferred from homology"/>
<sequence length="128" mass="14417">MADSRTIGSDEIGKVEFNSLLFDFYGQLLPAKQRTVMELYHEDDLSLSEIAEDLSTSRQAVHYTLKQAEKKLVSFEEALGLVERFSRNKREAARASKIAESLRTSVSGDSDAQKRLSELEKIISFLGE</sequence>
<dbReference type="InterPro" id="IPR013324">
    <property type="entry name" value="RNA_pol_sigma_r3/r4-like"/>
</dbReference>
<dbReference type="RefSeq" id="WP_154571482.1">
    <property type="nucleotide sequence ID" value="NZ_DBEZJY010000035.1"/>
</dbReference>
<reference evidence="4" key="1">
    <citation type="submission" date="2019-09" db="EMBL/GenBank/DDBJ databases">
        <title>In-depth cultivation of the pig gut microbiome towards novel bacterial diversity and tailored functional studies.</title>
        <authorList>
            <person name="Wylensek D."/>
            <person name="Hitch T.C.A."/>
            <person name="Clavel T."/>
        </authorList>
    </citation>
    <scope>NUCLEOTIDE SEQUENCE</scope>
    <source>
        <strain evidence="4">RF-744-FAT-WT-3</strain>
    </source>
</reference>